<dbReference type="SMART" id="SM00100">
    <property type="entry name" value="cNMP"/>
    <property type="match status" value="1"/>
</dbReference>
<dbReference type="SUPFAM" id="SSF51206">
    <property type="entry name" value="cAMP-binding domain-like"/>
    <property type="match status" value="2"/>
</dbReference>
<dbReference type="InterPro" id="IPR018490">
    <property type="entry name" value="cNMP-bd_dom_sf"/>
</dbReference>
<dbReference type="Gene3D" id="2.60.120.10">
    <property type="entry name" value="Jelly Rolls"/>
    <property type="match status" value="2"/>
</dbReference>
<dbReference type="PANTHER" id="PTHR23011:SF28">
    <property type="entry name" value="CYCLIC NUCLEOTIDE-BINDING DOMAIN CONTAINING PROTEIN"/>
    <property type="match status" value="1"/>
</dbReference>
<feature type="domain" description="Cyclic nucleotide-binding" evidence="2">
    <location>
        <begin position="397"/>
        <end position="492"/>
    </location>
</feature>
<dbReference type="AlphaFoldDB" id="A0A6J8EZP7"/>
<dbReference type="InterPro" id="IPR014710">
    <property type="entry name" value="RmlC-like_jellyroll"/>
</dbReference>
<evidence type="ECO:0000259" key="2">
    <source>
        <dbReference type="PROSITE" id="PS50042"/>
    </source>
</evidence>
<dbReference type="PROSITE" id="PS50042">
    <property type="entry name" value="CNMP_BINDING_3"/>
    <property type="match status" value="1"/>
</dbReference>
<organism evidence="3 4">
    <name type="scientific">Mytilus coruscus</name>
    <name type="common">Sea mussel</name>
    <dbReference type="NCBI Taxonomy" id="42192"/>
    <lineage>
        <taxon>Eukaryota</taxon>
        <taxon>Metazoa</taxon>
        <taxon>Spiralia</taxon>
        <taxon>Lophotrochozoa</taxon>
        <taxon>Mollusca</taxon>
        <taxon>Bivalvia</taxon>
        <taxon>Autobranchia</taxon>
        <taxon>Pteriomorphia</taxon>
        <taxon>Mytilida</taxon>
        <taxon>Mytiloidea</taxon>
        <taxon>Mytilidae</taxon>
        <taxon>Mytilinae</taxon>
        <taxon>Mytilus</taxon>
    </lineage>
</organism>
<dbReference type="PROSITE" id="PS00889">
    <property type="entry name" value="CNMP_BINDING_2"/>
    <property type="match status" value="1"/>
</dbReference>
<dbReference type="CDD" id="cd00038">
    <property type="entry name" value="CAP_ED"/>
    <property type="match status" value="1"/>
</dbReference>
<gene>
    <name evidence="3" type="ORF">MCOR_56982</name>
</gene>
<dbReference type="EMBL" id="CACVKT020010186">
    <property type="protein sequence ID" value="CAC5425136.1"/>
    <property type="molecule type" value="Genomic_DNA"/>
</dbReference>
<dbReference type="OrthoDB" id="166212at2759"/>
<feature type="region of interest" description="Disordered" evidence="1">
    <location>
        <begin position="625"/>
        <end position="652"/>
    </location>
</feature>
<dbReference type="Pfam" id="PF00027">
    <property type="entry name" value="cNMP_binding"/>
    <property type="match status" value="1"/>
</dbReference>
<dbReference type="PANTHER" id="PTHR23011">
    <property type="entry name" value="CYCLIC NUCLEOTIDE-BINDING DOMAIN CONTAINING PROTEIN"/>
    <property type="match status" value="1"/>
</dbReference>
<sequence length="867" mass="99822">MEVFKEGNEETFEKRSRIKQNVRVVSPSTKHKRILSRQHKSSHYLDNRISSAMSSDSNKIPPKIDHLRKEIARRASTVPNFLDCYDLKAVYEEANLRRKFREVVGIRNHTSPAVQQRIDPAAHWKNIYKHLNISKDQVEDTLNGLTEKDEKQFVEYMKKKQHSSLSGLWNMASWSVFEHRASRVHNIDDLAMALLSKQLAIKKMREKISRKVELPVDKFKRIAQLRQNVSFIEQKFENMKQIRPKKTQLLKTMHLFEQAVTSNMPSRFTKPGEAKAFFRKFGRIVLIVLNWIFLIMDSSESSRLERELKSFVDIAQEAVIAKTSQAMAEQGLSFDKQAYKANKEISLTQEHRKTLTTRASFRTQEMIKQVMHGLQALKSLADYPLRTQERLCQVAWYQTLGPKKVILREGHNAESFYFILAGTAFVKKMVRNERTGETKVQVAARLTKGQSFGEIGLIFNTKRTATVESTTPMELLVIGKEDFNAIFMKADDQDEEAEHVKFLRQVPILSQWPIECLVNEPGTCVLHYFKRGSLITPNGKTSEWLYCVKSGTCEVMKDLKAAKARKAGQSYIHPDPVSDIILPELGMSASPRVDTGIAHKRKFVMTPEVFEEMSKYYEKLKQTLKERKTDDQEEERDRKIKQKNETKKKEQAAALPKLELNNQLTCIKDETDNNGTTYITSVKNSDVLVMPPVHSTHHGSKGISASTFNDRMISLLKMKPHYMFPTASMIEKEAPLKKNVPETEEICTVRKNSVFVHVQLLQAKDVFGLNTLSGWSSDDVEDLVNEAPPLCLVSRGAEIVMLSKKVFLKYANDRFRRTLREELRPYPTESKLQDKFQTKVDWDKYKTTLLENVLKQQCSLKYATGLV</sequence>
<evidence type="ECO:0000313" key="4">
    <source>
        <dbReference type="Proteomes" id="UP000507470"/>
    </source>
</evidence>
<dbReference type="InterPro" id="IPR000595">
    <property type="entry name" value="cNMP-bd_dom"/>
</dbReference>
<name>A0A6J8EZP7_MYTCO</name>
<feature type="compositionally biased region" description="Basic and acidic residues" evidence="1">
    <location>
        <begin position="625"/>
        <end position="651"/>
    </location>
</feature>
<keyword evidence="4" id="KW-1185">Reference proteome</keyword>
<reference evidence="3 4" key="1">
    <citation type="submission" date="2020-06" db="EMBL/GenBank/DDBJ databases">
        <authorList>
            <person name="Li R."/>
            <person name="Bekaert M."/>
        </authorList>
    </citation>
    <scope>NUCLEOTIDE SEQUENCE [LARGE SCALE GENOMIC DNA]</scope>
    <source>
        <strain evidence="4">wild</strain>
    </source>
</reference>
<dbReference type="Proteomes" id="UP000507470">
    <property type="component" value="Unassembled WGS sequence"/>
</dbReference>
<accession>A0A6J8EZP7</accession>
<evidence type="ECO:0000313" key="3">
    <source>
        <dbReference type="EMBL" id="CAC5425136.1"/>
    </source>
</evidence>
<protein>
    <recommendedName>
        <fullName evidence="2">Cyclic nucleotide-binding domain-containing protein</fullName>
    </recommendedName>
</protein>
<dbReference type="InterPro" id="IPR018488">
    <property type="entry name" value="cNMP-bd_CS"/>
</dbReference>
<proteinExistence type="predicted"/>
<evidence type="ECO:0000256" key="1">
    <source>
        <dbReference type="SAM" id="MobiDB-lite"/>
    </source>
</evidence>